<dbReference type="AlphaFoldDB" id="A0A1S0TXT7"/>
<dbReference type="CTD" id="9944614"/>
<dbReference type="GeneID" id="9944614"/>
<name>A0A1S0TXT7_LOALO</name>
<dbReference type="KEGG" id="loa:LOAG_07193"/>
<dbReference type="EMBL" id="JH712068">
    <property type="protein sequence ID" value="EFO21292.1"/>
    <property type="molecule type" value="Genomic_DNA"/>
</dbReference>
<proteinExistence type="predicted"/>
<gene>
    <name evidence="1" type="ORF">LOAG_07193</name>
</gene>
<sequence>MVIGAVWRHLVPDRPKEPSEFDDYLSKNERKNIACVGDIGRNHLTFAPVFDDCIIMLSINPKVPIKSMRQRLYSNHPIHRKLKETRMTSQSGKFMNVQLTSLTVTQCLITAFRVQTLLSRNFMICKNLTYTSYVNAVSHNVVSRLQW</sequence>
<protein>
    <submittedName>
        <fullName evidence="1">Uncharacterized protein</fullName>
    </submittedName>
</protein>
<dbReference type="RefSeq" id="XP_003142775.1">
    <property type="nucleotide sequence ID" value="XM_003142727.1"/>
</dbReference>
<dbReference type="InParanoid" id="A0A1S0TXT7"/>
<reference evidence="1" key="1">
    <citation type="submission" date="2012-04" db="EMBL/GenBank/DDBJ databases">
        <title>The Genome Sequence of Loa loa.</title>
        <authorList>
            <consortium name="The Broad Institute Genome Sequencing Platform"/>
            <consortium name="Broad Institute Genome Sequencing Center for Infectious Disease"/>
            <person name="Nutman T.B."/>
            <person name="Fink D.L."/>
            <person name="Russ C."/>
            <person name="Young S."/>
            <person name="Zeng Q."/>
            <person name="Gargeya S."/>
            <person name="Alvarado L."/>
            <person name="Berlin A."/>
            <person name="Chapman S.B."/>
            <person name="Chen Z."/>
            <person name="Freedman E."/>
            <person name="Gellesch M."/>
            <person name="Goldberg J."/>
            <person name="Griggs A."/>
            <person name="Gujja S."/>
            <person name="Heilman E.R."/>
            <person name="Heiman D."/>
            <person name="Howarth C."/>
            <person name="Mehta T."/>
            <person name="Neiman D."/>
            <person name="Pearson M."/>
            <person name="Roberts A."/>
            <person name="Saif S."/>
            <person name="Shea T."/>
            <person name="Shenoy N."/>
            <person name="Sisk P."/>
            <person name="Stolte C."/>
            <person name="Sykes S."/>
            <person name="White J."/>
            <person name="Yandava C."/>
            <person name="Haas B."/>
            <person name="Henn M.R."/>
            <person name="Nusbaum C."/>
            <person name="Birren B."/>
        </authorList>
    </citation>
    <scope>NUCLEOTIDE SEQUENCE [LARGE SCALE GENOMIC DNA]</scope>
</reference>
<organism evidence="1">
    <name type="scientific">Loa loa</name>
    <name type="common">Eye worm</name>
    <name type="synonym">Filaria loa</name>
    <dbReference type="NCBI Taxonomy" id="7209"/>
    <lineage>
        <taxon>Eukaryota</taxon>
        <taxon>Metazoa</taxon>
        <taxon>Ecdysozoa</taxon>
        <taxon>Nematoda</taxon>
        <taxon>Chromadorea</taxon>
        <taxon>Rhabditida</taxon>
        <taxon>Spirurina</taxon>
        <taxon>Spiruromorpha</taxon>
        <taxon>Filarioidea</taxon>
        <taxon>Onchocercidae</taxon>
        <taxon>Loa</taxon>
    </lineage>
</organism>
<evidence type="ECO:0000313" key="1">
    <source>
        <dbReference type="EMBL" id="EFO21292.1"/>
    </source>
</evidence>
<accession>A0A1S0TXT7</accession>